<accession>A0ABQ5F414</accession>
<reference evidence="2" key="1">
    <citation type="journal article" date="2022" name="Int. J. Mol. Sci.">
        <title>Draft Genome of Tanacetum Coccineum: Genomic Comparison of Closely Related Tanacetum-Family Plants.</title>
        <authorList>
            <person name="Yamashiro T."/>
            <person name="Shiraishi A."/>
            <person name="Nakayama K."/>
            <person name="Satake H."/>
        </authorList>
    </citation>
    <scope>NUCLEOTIDE SEQUENCE</scope>
</reference>
<gene>
    <name evidence="2" type="ORF">Tco_0992857</name>
</gene>
<feature type="chain" id="PRO_5046537236" evidence="1">
    <location>
        <begin position="18"/>
        <end position="115"/>
    </location>
</feature>
<reference evidence="2" key="2">
    <citation type="submission" date="2022-01" db="EMBL/GenBank/DDBJ databases">
        <authorList>
            <person name="Yamashiro T."/>
            <person name="Shiraishi A."/>
            <person name="Satake H."/>
            <person name="Nakayama K."/>
        </authorList>
    </citation>
    <scope>NUCLEOTIDE SEQUENCE</scope>
</reference>
<dbReference type="EMBL" id="BQNB010016963">
    <property type="protein sequence ID" value="GJT57803.1"/>
    <property type="molecule type" value="Genomic_DNA"/>
</dbReference>
<evidence type="ECO:0000256" key="1">
    <source>
        <dbReference type="SAM" id="SignalP"/>
    </source>
</evidence>
<organism evidence="2 3">
    <name type="scientific">Tanacetum coccineum</name>
    <dbReference type="NCBI Taxonomy" id="301880"/>
    <lineage>
        <taxon>Eukaryota</taxon>
        <taxon>Viridiplantae</taxon>
        <taxon>Streptophyta</taxon>
        <taxon>Embryophyta</taxon>
        <taxon>Tracheophyta</taxon>
        <taxon>Spermatophyta</taxon>
        <taxon>Magnoliopsida</taxon>
        <taxon>eudicotyledons</taxon>
        <taxon>Gunneridae</taxon>
        <taxon>Pentapetalae</taxon>
        <taxon>asterids</taxon>
        <taxon>campanulids</taxon>
        <taxon>Asterales</taxon>
        <taxon>Asteraceae</taxon>
        <taxon>Asteroideae</taxon>
        <taxon>Anthemideae</taxon>
        <taxon>Anthemidinae</taxon>
        <taxon>Tanacetum</taxon>
    </lineage>
</organism>
<keyword evidence="1" id="KW-0732">Signal</keyword>
<name>A0ABQ5F414_9ASTR</name>
<protein>
    <submittedName>
        <fullName evidence="2">Uncharacterized protein</fullName>
    </submittedName>
</protein>
<comment type="caution">
    <text evidence="2">The sequence shown here is derived from an EMBL/GenBank/DDBJ whole genome shotgun (WGS) entry which is preliminary data.</text>
</comment>
<feature type="signal peptide" evidence="1">
    <location>
        <begin position="1"/>
        <end position="17"/>
    </location>
</feature>
<evidence type="ECO:0000313" key="2">
    <source>
        <dbReference type="EMBL" id="GJT57803.1"/>
    </source>
</evidence>
<evidence type="ECO:0000313" key="3">
    <source>
        <dbReference type="Proteomes" id="UP001151760"/>
    </source>
</evidence>
<sequence length="115" mass="13488">MASAPLTVSVFTDLVLSAFLLLDTCENFNKVKDSVVVRKMEATWNVKIIRSGRKDLVSWSFSRWAYHVDWNREWCKMTLLSPFYAMPQEGMMDMDEGLRKKYCLNLKNDMPPRDK</sequence>
<dbReference type="Proteomes" id="UP001151760">
    <property type="component" value="Unassembled WGS sequence"/>
</dbReference>
<keyword evidence="3" id="KW-1185">Reference proteome</keyword>
<proteinExistence type="predicted"/>